<dbReference type="InterPro" id="IPR039220">
    <property type="entry name" value="FAM3"/>
</dbReference>
<dbReference type="InterPro" id="IPR039475">
    <property type="entry name" value="ILEI_FAM3C"/>
</dbReference>
<gene>
    <name evidence="9" type="ORF">P4O66_009495</name>
</gene>
<keyword evidence="6" id="KW-1015">Disulfide bond</keyword>
<organism evidence="9 10">
    <name type="scientific">Electrophorus voltai</name>
    <dbReference type="NCBI Taxonomy" id="2609070"/>
    <lineage>
        <taxon>Eukaryota</taxon>
        <taxon>Metazoa</taxon>
        <taxon>Chordata</taxon>
        <taxon>Craniata</taxon>
        <taxon>Vertebrata</taxon>
        <taxon>Euteleostomi</taxon>
        <taxon>Actinopterygii</taxon>
        <taxon>Neopterygii</taxon>
        <taxon>Teleostei</taxon>
        <taxon>Ostariophysi</taxon>
        <taxon>Gymnotiformes</taxon>
        <taxon>Gymnotoidei</taxon>
        <taxon>Gymnotidae</taxon>
        <taxon>Electrophorus</taxon>
    </lineage>
</organism>
<comment type="similarity">
    <text evidence="2">Belongs to the FAM3 family.</text>
</comment>
<dbReference type="AlphaFoldDB" id="A0AAD9DWE7"/>
<keyword evidence="10" id="KW-1185">Reference proteome</keyword>
<dbReference type="Pfam" id="PF15711">
    <property type="entry name" value="ILEI"/>
    <property type="match status" value="1"/>
</dbReference>
<sequence length="181" mass="19919">CSLSLCSGLFESHSSCCQHKVCPADHYAFLLRSGAANVVGPKICFDNKIIMGGSQNNVGWGLNIVLLKGETGELLRCNYFNRYSRGLLNFLKMVQAGNIILVASYEDPTVLLTDEIREIFAGMGSTMIRSVKYRDSWVFAGAAGMNKQSLFEKLITNDEKTNAYGAWPEMGEVGGCFPRKI</sequence>
<dbReference type="GO" id="GO:0030246">
    <property type="term" value="F:carbohydrate binding"/>
    <property type="evidence" value="ECO:0007669"/>
    <property type="project" value="UniProtKB-UniRule"/>
</dbReference>
<keyword evidence="3" id="KW-0964">Secreted</keyword>
<dbReference type="EMBL" id="JAROKS010000015">
    <property type="protein sequence ID" value="KAK1796441.1"/>
    <property type="molecule type" value="Genomic_DNA"/>
</dbReference>
<evidence type="ECO:0000313" key="10">
    <source>
        <dbReference type="Proteomes" id="UP001239994"/>
    </source>
</evidence>
<accession>A0AAD9DWE7</accession>
<name>A0AAD9DWE7_9TELE</name>
<feature type="domain" description="ILEI/PANDER" evidence="8">
    <location>
        <begin position="61"/>
        <end position="144"/>
    </location>
</feature>
<dbReference type="GO" id="GO:0005576">
    <property type="term" value="C:extracellular region"/>
    <property type="evidence" value="ECO:0007669"/>
    <property type="project" value="UniProtKB-SubCell"/>
</dbReference>
<protein>
    <recommendedName>
        <fullName evidence="8">ILEI/PANDER domain-containing protein</fullName>
    </recommendedName>
</protein>
<evidence type="ECO:0000256" key="5">
    <source>
        <dbReference type="ARBA" id="ARBA00022734"/>
    </source>
</evidence>
<dbReference type="Proteomes" id="UP001239994">
    <property type="component" value="Unassembled WGS sequence"/>
</dbReference>
<evidence type="ECO:0000256" key="1">
    <source>
        <dbReference type="ARBA" id="ARBA00004613"/>
    </source>
</evidence>
<evidence type="ECO:0000256" key="3">
    <source>
        <dbReference type="ARBA" id="ARBA00022525"/>
    </source>
</evidence>
<dbReference type="CDD" id="cd13940">
    <property type="entry name" value="ILEI_FAM3C"/>
    <property type="match status" value="1"/>
</dbReference>
<keyword evidence="4" id="KW-0732">Signal</keyword>
<evidence type="ECO:0000259" key="8">
    <source>
        <dbReference type="Pfam" id="PF15711"/>
    </source>
</evidence>
<reference evidence="9" key="1">
    <citation type="submission" date="2023-03" db="EMBL/GenBank/DDBJ databases">
        <title>Electrophorus voltai genome.</title>
        <authorList>
            <person name="Bian C."/>
        </authorList>
    </citation>
    <scope>NUCLEOTIDE SEQUENCE</scope>
    <source>
        <strain evidence="9">CB-2022</strain>
        <tissue evidence="9">Muscle</tissue>
    </source>
</reference>
<comment type="caution">
    <text evidence="9">The sequence shown here is derived from an EMBL/GenBank/DDBJ whole genome shotgun (WGS) entry which is preliminary data.</text>
</comment>
<feature type="non-terminal residue" evidence="9">
    <location>
        <position position="1"/>
    </location>
</feature>
<evidence type="ECO:0000256" key="2">
    <source>
        <dbReference type="ARBA" id="ARBA00010905"/>
    </source>
</evidence>
<comment type="subcellular location">
    <subcellularLocation>
        <location evidence="1">Secreted</location>
    </subcellularLocation>
</comment>
<dbReference type="PANTHER" id="PTHR14592">
    <property type="entry name" value="UNCHARACTERIZED FAM3"/>
    <property type="match status" value="1"/>
</dbReference>
<evidence type="ECO:0000256" key="7">
    <source>
        <dbReference type="PROSITE-ProRule" id="PRU01375"/>
    </source>
</evidence>
<proteinExistence type="inferred from homology"/>
<evidence type="ECO:0000256" key="6">
    <source>
        <dbReference type="ARBA" id="ARBA00023157"/>
    </source>
</evidence>
<evidence type="ECO:0000256" key="4">
    <source>
        <dbReference type="ARBA" id="ARBA00022729"/>
    </source>
</evidence>
<dbReference type="InterPro" id="IPR039477">
    <property type="entry name" value="ILEI/PANDER_dom"/>
</dbReference>
<dbReference type="PROSITE" id="PS52031">
    <property type="entry name" value="GG_LECTIN"/>
    <property type="match status" value="1"/>
</dbReference>
<keyword evidence="5 7" id="KW-0430">Lectin</keyword>
<evidence type="ECO:0000313" key="9">
    <source>
        <dbReference type="EMBL" id="KAK1796441.1"/>
    </source>
</evidence>